<dbReference type="InterPro" id="IPR006145">
    <property type="entry name" value="PsdUridine_synth_RsuA/RluA"/>
</dbReference>
<feature type="domain" description="Pseudouridine synthase RsuA/RluA-like" evidence="2">
    <location>
        <begin position="117"/>
        <end position="227"/>
    </location>
</feature>
<dbReference type="EMBL" id="JBBWWR010000010">
    <property type="protein sequence ID" value="KAK8960773.1"/>
    <property type="molecule type" value="Genomic_DNA"/>
</dbReference>
<evidence type="ECO:0000259" key="2">
    <source>
        <dbReference type="Pfam" id="PF00849"/>
    </source>
</evidence>
<reference evidence="3 4" key="1">
    <citation type="journal article" date="2022" name="Nat. Plants">
        <title>Genomes of leafy and leafless Platanthera orchids illuminate the evolution of mycoheterotrophy.</title>
        <authorList>
            <person name="Li M.H."/>
            <person name="Liu K.W."/>
            <person name="Li Z."/>
            <person name="Lu H.C."/>
            <person name="Ye Q.L."/>
            <person name="Zhang D."/>
            <person name="Wang J.Y."/>
            <person name="Li Y.F."/>
            <person name="Zhong Z.M."/>
            <person name="Liu X."/>
            <person name="Yu X."/>
            <person name="Liu D.K."/>
            <person name="Tu X.D."/>
            <person name="Liu B."/>
            <person name="Hao Y."/>
            <person name="Liao X.Y."/>
            <person name="Jiang Y.T."/>
            <person name="Sun W.H."/>
            <person name="Chen J."/>
            <person name="Chen Y.Q."/>
            <person name="Ai Y."/>
            <person name="Zhai J.W."/>
            <person name="Wu S.S."/>
            <person name="Zhou Z."/>
            <person name="Hsiao Y.Y."/>
            <person name="Wu W.L."/>
            <person name="Chen Y.Y."/>
            <person name="Lin Y.F."/>
            <person name="Hsu J.L."/>
            <person name="Li C.Y."/>
            <person name="Wang Z.W."/>
            <person name="Zhao X."/>
            <person name="Zhong W.Y."/>
            <person name="Ma X.K."/>
            <person name="Ma L."/>
            <person name="Huang J."/>
            <person name="Chen G.Z."/>
            <person name="Huang M.Z."/>
            <person name="Huang L."/>
            <person name="Peng D.H."/>
            <person name="Luo Y.B."/>
            <person name="Zou S.Q."/>
            <person name="Chen S.P."/>
            <person name="Lan S."/>
            <person name="Tsai W.C."/>
            <person name="Van de Peer Y."/>
            <person name="Liu Z.J."/>
        </authorList>
    </citation>
    <scope>NUCLEOTIDE SEQUENCE [LARGE SCALE GENOMIC DNA]</scope>
    <source>
        <strain evidence="3">Lor288</strain>
    </source>
</reference>
<name>A0ABR2MCW2_9ASPA</name>
<dbReference type="InterPro" id="IPR050188">
    <property type="entry name" value="RluA_PseudoU_synthase"/>
</dbReference>
<dbReference type="Pfam" id="PF00849">
    <property type="entry name" value="PseudoU_synth_2"/>
    <property type="match status" value="1"/>
</dbReference>
<proteinExistence type="predicted"/>
<keyword evidence="4" id="KW-1185">Reference proteome</keyword>
<sequence length="255" mass="28067">MSTGAFTASLPQHPPPLYTFGVPWPDLNAGLSYTDVIRSSQNATPLIDFYSCKYTSSAPLQGWLQRIRNGQITVDGLVVTNPQAVLSIGSKIIYHRLPWKEGDAPYMLEVLYEDDEMFAVNKPSGLQVLPGGLFQQRTVLTQLQWKASKHGSNCFTGPVVQLPYPVPVHRLGRGTSGILLCAKTKLAKTTLASYFAEGTTIVGENKMPGQGPARVRKISKFYRALVRGILAHDEFEWLELVGFDMSLIELGLGLD</sequence>
<dbReference type="PANTHER" id="PTHR21600:SF88">
    <property type="entry name" value="RNA PSEUDOURIDINE SYNTHASE 5"/>
    <property type="match status" value="1"/>
</dbReference>
<dbReference type="InterPro" id="IPR006224">
    <property type="entry name" value="PsdUridine_synth_RluA-like_CS"/>
</dbReference>
<evidence type="ECO:0000313" key="4">
    <source>
        <dbReference type="Proteomes" id="UP001412067"/>
    </source>
</evidence>
<organism evidence="3 4">
    <name type="scientific">Platanthera guangdongensis</name>
    <dbReference type="NCBI Taxonomy" id="2320717"/>
    <lineage>
        <taxon>Eukaryota</taxon>
        <taxon>Viridiplantae</taxon>
        <taxon>Streptophyta</taxon>
        <taxon>Embryophyta</taxon>
        <taxon>Tracheophyta</taxon>
        <taxon>Spermatophyta</taxon>
        <taxon>Magnoliopsida</taxon>
        <taxon>Liliopsida</taxon>
        <taxon>Asparagales</taxon>
        <taxon>Orchidaceae</taxon>
        <taxon>Orchidoideae</taxon>
        <taxon>Orchideae</taxon>
        <taxon>Orchidinae</taxon>
        <taxon>Platanthera</taxon>
    </lineage>
</organism>
<dbReference type="Gene3D" id="3.30.2350.10">
    <property type="entry name" value="Pseudouridine synthase"/>
    <property type="match status" value="1"/>
</dbReference>
<protein>
    <submittedName>
        <fullName evidence="3">RNA pseudouridine synthase 5</fullName>
    </submittedName>
</protein>
<dbReference type="PROSITE" id="PS01129">
    <property type="entry name" value="PSI_RLU"/>
    <property type="match status" value="1"/>
</dbReference>
<dbReference type="PANTHER" id="PTHR21600">
    <property type="entry name" value="MITOCHONDRIAL RNA PSEUDOURIDINE SYNTHASE"/>
    <property type="match status" value="1"/>
</dbReference>
<accession>A0ABR2MCW2</accession>
<comment type="caution">
    <text evidence="3">The sequence shown here is derived from an EMBL/GenBank/DDBJ whole genome shotgun (WGS) entry which is preliminary data.</text>
</comment>
<dbReference type="SUPFAM" id="SSF55120">
    <property type="entry name" value="Pseudouridine synthase"/>
    <property type="match status" value="1"/>
</dbReference>
<gene>
    <name evidence="3" type="ORF">KSP40_PGU012317</name>
</gene>
<dbReference type="InterPro" id="IPR020103">
    <property type="entry name" value="PsdUridine_synth_cat_dom_sf"/>
</dbReference>
<evidence type="ECO:0000256" key="1">
    <source>
        <dbReference type="ARBA" id="ARBA00000073"/>
    </source>
</evidence>
<evidence type="ECO:0000313" key="3">
    <source>
        <dbReference type="EMBL" id="KAK8960773.1"/>
    </source>
</evidence>
<comment type="catalytic activity">
    <reaction evidence="1">
        <text>a uridine in RNA = a pseudouridine in RNA</text>
        <dbReference type="Rhea" id="RHEA:48348"/>
        <dbReference type="Rhea" id="RHEA-COMP:12068"/>
        <dbReference type="Rhea" id="RHEA-COMP:12069"/>
        <dbReference type="ChEBI" id="CHEBI:65314"/>
        <dbReference type="ChEBI" id="CHEBI:65315"/>
    </reaction>
</comment>
<dbReference type="Proteomes" id="UP001412067">
    <property type="component" value="Unassembled WGS sequence"/>
</dbReference>